<proteinExistence type="predicted"/>
<dbReference type="Proteomes" id="UP000179524">
    <property type="component" value="Unassembled WGS sequence"/>
</dbReference>
<dbReference type="InterPro" id="IPR058780">
    <property type="entry name" value="YhfM-like_dom"/>
</dbReference>
<dbReference type="EMBL" id="MLQR01000001">
    <property type="protein sequence ID" value="OIJ17214.1"/>
    <property type="molecule type" value="Genomic_DNA"/>
</dbReference>
<dbReference type="AlphaFoldDB" id="A0A1S2LY50"/>
<name>A0A1S2LY50_9BACI</name>
<dbReference type="PROSITE" id="PS51257">
    <property type="entry name" value="PROKAR_LIPOPROTEIN"/>
    <property type="match status" value="1"/>
</dbReference>
<keyword evidence="4" id="KW-1185">Reference proteome</keyword>
<dbReference type="OrthoDB" id="1797983at2"/>
<gene>
    <name evidence="3" type="ORF">BKP37_01400</name>
</gene>
<organism evidence="3 4">
    <name type="scientific">Anaerobacillus alkalilacustris</name>
    <dbReference type="NCBI Taxonomy" id="393763"/>
    <lineage>
        <taxon>Bacteria</taxon>
        <taxon>Bacillati</taxon>
        <taxon>Bacillota</taxon>
        <taxon>Bacilli</taxon>
        <taxon>Bacillales</taxon>
        <taxon>Bacillaceae</taxon>
        <taxon>Anaerobacillus</taxon>
    </lineage>
</organism>
<protein>
    <recommendedName>
        <fullName evidence="2">YhfM-like domain-containing protein</fullName>
    </recommendedName>
</protein>
<evidence type="ECO:0000256" key="1">
    <source>
        <dbReference type="SAM" id="MobiDB-lite"/>
    </source>
</evidence>
<evidence type="ECO:0000313" key="4">
    <source>
        <dbReference type="Proteomes" id="UP000179524"/>
    </source>
</evidence>
<dbReference type="RefSeq" id="WP_071307940.1">
    <property type="nucleotide sequence ID" value="NZ_MLQR01000001.1"/>
</dbReference>
<accession>A0A1S2LY50</accession>
<feature type="region of interest" description="Disordered" evidence="1">
    <location>
        <begin position="32"/>
        <end position="51"/>
    </location>
</feature>
<dbReference type="Pfam" id="PF26353">
    <property type="entry name" value="YhfM"/>
    <property type="match status" value="1"/>
</dbReference>
<evidence type="ECO:0000259" key="2">
    <source>
        <dbReference type="Pfam" id="PF26353"/>
    </source>
</evidence>
<feature type="domain" description="YhfM-like" evidence="2">
    <location>
        <begin position="178"/>
        <end position="257"/>
    </location>
</feature>
<comment type="caution">
    <text evidence="3">The sequence shown here is derived from an EMBL/GenBank/DDBJ whole genome shotgun (WGS) entry which is preliminary data.</text>
</comment>
<evidence type="ECO:0000313" key="3">
    <source>
        <dbReference type="EMBL" id="OIJ17214.1"/>
    </source>
</evidence>
<reference evidence="3 4" key="1">
    <citation type="submission" date="2016-10" db="EMBL/GenBank/DDBJ databases">
        <title>Draft genome sequences of four alkaliphilic bacteria belonging to the Anaerobacillus genus.</title>
        <authorList>
            <person name="Bassil N.M."/>
            <person name="Lloyd J.R."/>
        </authorList>
    </citation>
    <scope>NUCLEOTIDE SEQUENCE [LARGE SCALE GENOMIC DNA]</scope>
    <source>
        <strain evidence="3 4">DSM 18345</strain>
    </source>
</reference>
<sequence length="259" mass="28870">MKLKFLLILLSVLLLILGGCTNKTEISNEMNNENEELQESTPKNPPKVSISNGVEEEKGVLGPYSWTYCCSNGKAISIEASADAPPNLVQHEEPFKVTSSMVISIDFEIPPNRYEVRTWDESSGVIGTYTEIDTLSHKGRTVFEIFATWEQGNASYSFLVDIEYESSSETGANSVPNSLELIKTEETDVLIKAIANSKKKPGIVNMTNPQYQFSIGKDSYFLWITNDSGTIINTKDTHTIYSLPISSVKEIYEFVNNKN</sequence>